<evidence type="ECO:0000313" key="8">
    <source>
        <dbReference type="EnsemblMetazoa" id="HelroP169351"/>
    </source>
</evidence>
<keyword evidence="3" id="KW-0964">Secreted</keyword>
<dbReference type="EnsemblMetazoa" id="HelroT169351">
    <property type="protein sequence ID" value="HelroP169351"/>
    <property type="gene ID" value="HelroG169351"/>
</dbReference>
<comment type="subcellular location">
    <subcellularLocation>
        <location evidence="1">Secreted</location>
    </subcellularLocation>
</comment>
<sequence>MKCLYGVKVDGHGCLTCLCFDPCEKFPCQENEWCHVVPTLCDILPCKYTLQCLNKCPPLLCRFYCPRGLMREENGCFRCKCLGDQKPSGDKMELMEFQDDMMNLAER</sequence>
<comment type="similarity">
    <text evidence="2">Belongs to the protease inhibitor I15 (antistasin) family.</text>
</comment>
<dbReference type="InParanoid" id="T1F1T7"/>
<dbReference type="Proteomes" id="UP000015101">
    <property type="component" value="Unassembled WGS sequence"/>
</dbReference>
<dbReference type="InterPro" id="IPR004094">
    <property type="entry name" value="Antistasin-like"/>
</dbReference>
<organism evidence="8 9">
    <name type="scientific">Helobdella robusta</name>
    <name type="common">Californian leech</name>
    <dbReference type="NCBI Taxonomy" id="6412"/>
    <lineage>
        <taxon>Eukaryota</taxon>
        <taxon>Metazoa</taxon>
        <taxon>Spiralia</taxon>
        <taxon>Lophotrochozoa</taxon>
        <taxon>Annelida</taxon>
        <taxon>Clitellata</taxon>
        <taxon>Hirudinea</taxon>
        <taxon>Rhynchobdellida</taxon>
        <taxon>Glossiphoniidae</taxon>
        <taxon>Helobdella</taxon>
    </lineage>
</organism>
<evidence type="ECO:0000256" key="2">
    <source>
        <dbReference type="ARBA" id="ARBA00008768"/>
    </source>
</evidence>
<evidence type="ECO:0000313" key="7">
    <source>
        <dbReference type="EMBL" id="ESO08495.1"/>
    </source>
</evidence>
<dbReference type="PROSITE" id="PS51252">
    <property type="entry name" value="ANTISTASIN"/>
    <property type="match status" value="1"/>
</dbReference>
<evidence type="ECO:0000259" key="6">
    <source>
        <dbReference type="PROSITE" id="PS51252"/>
    </source>
</evidence>
<evidence type="ECO:0000313" key="9">
    <source>
        <dbReference type="Proteomes" id="UP000015101"/>
    </source>
</evidence>
<evidence type="ECO:0000256" key="5">
    <source>
        <dbReference type="ARBA" id="ARBA00022900"/>
    </source>
</evidence>
<keyword evidence="4" id="KW-0646">Protease inhibitor</keyword>
<dbReference type="Gene3D" id="2.10.22.10">
    <property type="entry name" value="Antistasin, domain 1"/>
    <property type="match status" value="1"/>
</dbReference>
<dbReference type="EMBL" id="KB096080">
    <property type="protein sequence ID" value="ESO08495.1"/>
    <property type="molecule type" value="Genomic_DNA"/>
</dbReference>
<dbReference type="GO" id="GO:0004867">
    <property type="term" value="F:serine-type endopeptidase inhibitor activity"/>
    <property type="evidence" value="ECO:0007669"/>
    <property type="project" value="UniProtKB-KW"/>
</dbReference>
<dbReference type="CTD" id="20202787"/>
<reference evidence="8" key="3">
    <citation type="submission" date="2015-06" db="UniProtKB">
        <authorList>
            <consortium name="EnsemblMetazoa"/>
        </authorList>
    </citation>
    <scope>IDENTIFICATION</scope>
</reference>
<dbReference type="AlphaFoldDB" id="T1F1T7"/>
<dbReference type="GeneID" id="20202787"/>
<keyword evidence="9" id="KW-1185">Reference proteome</keyword>
<reference evidence="7 9" key="2">
    <citation type="journal article" date="2013" name="Nature">
        <title>Insights into bilaterian evolution from three spiralian genomes.</title>
        <authorList>
            <person name="Simakov O."/>
            <person name="Marletaz F."/>
            <person name="Cho S.J."/>
            <person name="Edsinger-Gonzales E."/>
            <person name="Havlak P."/>
            <person name="Hellsten U."/>
            <person name="Kuo D.H."/>
            <person name="Larsson T."/>
            <person name="Lv J."/>
            <person name="Arendt D."/>
            <person name="Savage R."/>
            <person name="Osoegawa K."/>
            <person name="de Jong P."/>
            <person name="Grimwood J."/>
            <person name="Chapman J.A."/>
            <person name="Shapiro H."/>
            <person name="Aerts A."/>
            <person name="Otillar R.P."/>
            <person name="Terry A.Y."/>
            <person name="Boore J.L."/>
            <person name="Grigoriev I.V."/>
            <person name="Lindberg D.R."/>
            <person name="Seaver E.C."/>
            <person name="Weisblat D.A."/>
            <person name="Putnam N.H."/>
            <person name="Rokhsar D.S."/>
        </authorList>
    </citation>
    <scope>NUCLEOTIDE SEQUENCE</scope>
</reference>
<proteinExistence type="inferred from homology"/>
<accession>T1F1T7</accession>
<gene>
    <name evidence="8" type="primary">20202787</name>
    <name evidence="7" type="ORF">HELRODRAFT_169351</name>
</gene>
<reference evidence="9" key="1">
    <citation type="submission" date="2012-12" db="EMBL/GenBank/DDBJ databases">
        <authorList>
            <person name="Hellsten U."/>
            <person name="Grimwood J."/>
            <person name="Chapman J.A."/>
            <person name="Shapiro H."/>
            <person name="Aerts A."/>
            <person name="Otillar R.P."/>
            <person name="Terry A.Y."/>
            <person name="Boore J.L."/>
            <person name="Simakov O."/>
            <person name="Marletaz F."/>
            <person name="Cho S.-J."/>
            <person name="Edsinger-Gonzales E."/>
            <person name="Havlak P."/>
            <person name="Kuo D.-H."/>
            <person name="Larsson T."/>
            <person name="Lv J."/>
            <person name="Arendt D."/>
            <person name="Savage R."/>
            <person name="Osoegawa K."/>
            <person name="de Jong P."/>
            <person name="Lindberg D.R."/>
            <person name="Seaver E.C."/>
            <person name="Weisblat D.A."/>
            <person name="Putnam N.H."/>
            <person name="Grigoriev I.V."/>
            <person name="Rokhsar D.S."/>
        </authorList>
    </citation>
    <scope>NUCLEOTIDE SEQUENCE</scope>
</reference>
<feature type="domain" description="Antistasin-like" evidence="6">
    <location>
        <begin position="56"/>
        <end position="81"/>
    </location>
</feature>
<dbReference type="RefSeq" id="XP_009013425.1">
    <property type="nucleotide sequence ID" value="XM_009015177.1"/>
</dbReference>
<dbReference type="InterPro" id="IPR011061">
    <property type="entry name" value="Hirudin/antistatin"/>
</dbReference>
<name>T1F1T7_HELRO</name>
<evidence type="ECO:0000256" key="4">
    <source>
        <dbReference type="ARBA" id="ARBA00022690"/>
    </source>
</evidence>
<dbReference type="SUPFAM" id="SSF57262">
    <property type="entry name" value="Leech antihemostatic proteins"/>
    <property type="match status" value="1"/>
</dbReference>
<evidence type="ECO:0000256" key="3">
    <source>
        <dbReference type="ARBA" id="ARBA00022525"/>
    </source>
</evidence>
<protein>
    <recommendedName>
        <fullName evidence="6">Antistasin-like domain-containing protein</fullName>
    </recommendedName>
</protein>
<keyword evidence="5" id="KW-0722">Serine protease inhibitor</keyword>
<dbReference type="OrthoDB" id="406800at2759"/>
<evidence type="ECO:0000256" key="1">
    <source>
        <dbReference type="ARBA" id="ARBA00004613"/>
    </source>
</evidence>
<dbReference type="Pfam" id="PF02822">
    <property type="entry name" value="Antistasin"/>
    <property type="match status" value="1"/>
</dbReference>
<dbReference type="GO" id="GO:0005576">
    <property type="term" value="C:extracellular region"/>
    <property type="evidence" value="ECO:0007669"/>
    <property type="project" value="UniProtKB-SubCell"/>
</dbReference>
<dbReference type="HOGENOM" id="CLU_2212751_0_0_1"/>
<dbReference type="KEGG" id="hro:HELRODRAFT_169351"/>
<dbReference type="EMBL" id="AMQM01003270">
    <property type="status" value="NOT_ANNOTATED_CDS"/>
    <property type="molecule type" value="Genomic_DNA"/>
</dbReference>